<evidence type="ECO:0000256" key="1">
    <source>
        <dbReference type="ARBA" id="ARBA00022676"/>
    </source>
</evidence>
<reference evidence="4 5" key="1">
    <citation type="submission" date="2019-05" db="EMBL/GenBank/DDBJ databases">
        <authorList>
            <person name="Schori C."/>
            <person name="Ahrens C."/>
        </authorList>
    </citation>
    <scope>NUCLEOTIDE SEQUENCE [LARGE SCALE GENOMIC DNA]</scope>
    <source>
        <strain evidence="4 5">DSM 10702</strain>
    </source>
</reference>
<dbReference type="Gene3D" id="3.90.550.10">
    <property type="entry name" value="Spore Coat Polysaccharide Biosynthesis Protein SpsA, Chain A"/>
    <property type="match status" value="1"/>
</dbReference>
<evidence type="ECO:0000313" key="4">
    <source>
        <dbReference type="EMBL" id="QMW91527.1"/>
    </source>
</evidence>
<name>A0AAP9UEL8_CLOBU</name>
<dbReference type="GeneID" id="92944759"/>
<evidence type="ECO:0000259" key="3">
    <source>
        <dbReference type="Pfam" id="PF00535"/>
    </source>
</evidence>
<dbReference type="AlphaFoldDB" id="A0AAP9UEL8"/>
<dbReference type="EMBL" id="CP040626">
    <property type="protein sequence ID" value="QMW91527.1"/>
    <property type="molecule type" value="Genomic_DNA"/>
</dbReference>
<dbReference type="InterPro" id="IPR001173">
    <property type="entry name" value="Glyco_trans_2-like"/>
</dbReference>
<sequence>MSQEINVSIIIPVYNVEKYLRKCIESALNQTLDNIEIIAVNDGSTDNSLKILNEYENMYKNFKVINQVNMGLSGARNSGLNCSSGKYVYFLDSDDYIDSELAELCYYACEKNRAEVAMFDAGVFLEKDLKNNNLNFNYNRKDVLGSNVVKGEELFCELIKKKIYKSPVWLFFYNRQFLKNNKLTFYNGIIHEDELFTPQALIKSNRIIYIPKDLFFRRVRNDSIMTKKIGRKNIEGYYVVAEKLYEFSETINDKITYKILLKKIVELYNNSFKNCYILGLDDKKYTPLKGKIKKSILEKKNLKNLKLKLFVVCPDIIYNISRIKSYISLKIKKLGGCNG</sequence>
<protein>
    <submittedName>
        <fullName evidence="4">Glycosyltransferase</fullName>
    </submittedName>
</protein>
<dbReference type="SUPFAM" id="SSF53448">
    <property type="entry name" value="Nucleotide-diphospho-sugar transferases"/>
    <property type="match status" value="1"/>
</dbReference>
<dbReference type="RefSeq" id="WP_051119333.1">
    <property type="nucleotide sequence ID" value="NZ_AP019716.1"/>
</dbReference>
<accession>A0AAP9UEL8</accession>
<dbReference type="CDD" id="cd00761">
    <property type="entry name" value="Glyco_tranf_GTA_type"/>
    <property type="match status" value="1"/>
</dbReference>
<dbReference type="GO" id="GO:0016757">
    <property type="term" value="F:glycosyltransferase activity"/>
    <property type="evidence" value="ECO:0007669"/>
    <property type="project" value="UniProtKB-KW"/>
</dbReference>
<dbReference type="Proteomes" id="UP000515243">
    <property type="component" value="Chromosome 1"/>
</dbReference>
<feature type="domain" description="Glycosyltransferase 2-like" evidence="3">
    <location>
        <begin position="8"/>
        <end position="134"/>
    </location>
</feature>
<gene>
    <name evidence="4" type="ORF">FF104_11295</name>
</gene>
<keyword evidence="1" id="KW-0328">Glycosyltransferase</keyword>
<evidence type="ECO:0000313" key="5">
    <source>
        <dbReference type="Proteomes" id="UP000515243"/>
    </source>
</evidence>
<dbReference type="Pfam" id="PF00535">
    <property type="entry name" value="Glycos_transf_2"/>
    <property type="match status" value="1"/>
</dbReference>
<evidence type="ECO:0000256" key="2">
    <source>
        <dbReference type="ARBA" id="ARBA00022679"/>
    </source>
</evidence>
<dbReference type="InterPro" id="IPR029044">
    <property type="entry name" value="Nucleotide-diphossugar_trans"/>
</dbReference>
<dbReference type="PANTHER" id="PTHR22916">
    <property type="entry name" value="GLYCOSYLTRANSFERASE"/>
    <property type="match status" value="1"/>
</dbReference>
<organism evidence="4 5">
    <name type="scientific">Clostridium butyricum</name>
    <dbReference type="NCBI Taxonomy" id="1492"/>
    <lineage>
        <taxon>Bacteria</taxon>
        <taxon>Bacillati</taxon>
        <taxon>Bacillota</taxon>
        <taxon>Clostridia</taxon>
        <taxon>Eubacteriales</taxon>
        <taxon>Clostridiaceae</taxon>
        <taxon>Clostridium</taxon>
    </lineage>
</organism>
<keyword evidence="2" id="KW-0808">Transferase</keyword>
<dbReference type="PANTHER" id="PTHR22916:SF51">
    <property type="entry name" value="GLYCOSYLTRANSFERASE EPSH-RELATED"/>
    <property type="match status" value="1"/>
</dbReference>
<proteinExistence type="predicted"/>